<proteinExistence type="predicted"/>
<evidence type="ECO:0000313" key="2">
    <source>
        <dbReference type="Proteomes" id="UP000662111"/>
    </source>
</evidence>
<evidence type="ECO:0000313" key="1">
    <source>
        <dbReference type="EMBL" id="GGK68842.1"/>
    </source>
</evidence>
<protein>
    <submittedName>
        <fullName evidence="1">Uncharacterized protein</fullName>
    </submittedName>
</protein>
<name>A0ABQ2F7F7_9MICO</name>
<sequence>MLVQYSLSFDPATDPSRLLDQLRTSLWSLRRHNTRVPAVVLVHDEPPAGLPEICRTYGADLLEMGSYAARLASLCPEGWPVLAANPTLHKFLSHGALGPVDRVLCCDADTLFAGDVEDLAARYTEADVYAREEVHTGPSRYGPDRDFLDLPALLRLVHGLGVHAIPPFNTGVVLLNHGRSTHLAALHEWFVRCVWHLVVWMSLTPAHTAGSGYGTLERVEAAHLLASGEQRARALPYPSANQWIVEEVATWLSLGALPGLTTGFLSPAHVAQNGELADPGATPVDRWLLCHYFSTDTRTALGWLAHRSTPTAVLMPMHTRS</sequence>
<reference evidence="2" key="1">
    <citation type="journal article" date="2019" name="Int. J. Syst. Evol. Microbiol.">
        <title>The Global Catalogue of Microorganisms (GCM) 10K type strain sequencing project: providing services to taxonomists for standard genome sequencing and annotation.</title>
        <authorList>
            <consortium name="The Broad Institute Genomics Platform"/>
            <consortium name="The Broad Institute Genome Sequencing Center for Infectious Disease"/>
            <person name="Wu L."/>
            <person name="Ma J."/>
        </authorList>
    </citation>
    <scope>NUCLEOTIDE SEQUENCE [LARGE SCALE GENOMIC DNA]</scope>
    <source>
        <strain evidence="2">CGMCC 1.5362</strain>
    </source>
</reference>
<dbReference type="SUPFAM" id="SSF53448">
    <property type="entry name" value="Nucleotide-diphospho-sugar transferases"/>
    <property type="match status" value="1"/>
</dbReference>
<dbReference type="EMBL" id="BMLB01000003">
    <property type="protein sequence ID" value="GGK68842.1"/>
    <property type="molecule type" value="Genomic_DNA"/>
</dbReference>
<dbReference type="Gene3D" id="3.90.550.10">
    <property type="entry name" value="Spore Coat Polysaccharide Biosynthesis Protein SpsA, Chain A"/>
    <property type="match status" value="1"/>
</dbReference>
<gene>
    <name evidence="1" type="ORF">GCM10011509_16540</name>
</gene>
<comment type="caution">
    <text evidence="1">The sequence shown here is derived from an EMBL/GenBank/DDBJ whole genome shotgun (WGS) entry which is preliminary data.</text>
</comment>
<keyword evidence="2" id="KW-1185">Reference proteome</keyword>
<organism evidence="1 2">
    <name type="scientific">Ornithinimicrobium pekingense</name>
    <dbReference type="NCBI Taxonomy" id="384677"/>
    <lineage>
        <taxon>Bacteria</taxon>
        <taxon>Bacillati</taxon>
        <taxon>Actinomycetota</taxon>
        <taxon>Actinomycetes</taxon>
        <taxon>Micrococcales</taxon>
        <taxon>Ornithinimicrobiaceae</taxon>
        <taxon>Ornithinimicrobium</taxon>
    </lineage>
</organism>
<dbReference type="Proteomes" id="UP000662111">
    <property type="component" value="Unassembled WGS sequence"/>
</dbReference>
<dbReference type="InterPro" id="IPR029044">
    <property type="entry name" value="Nucleotide-diphossugar_trans"/>
</dbReference>
<accession>A0ABQ2F7F7</accession>